<sequence length="777" mass="85996">MQPPNHDAPVESIQALPMAASAIRLPKRQPVLESLPLSQSEASLPYRRASNPSTASLYASTLSPPGSRSMSPAGRGSPARAFAGSTFGAGFTHSLLDTGAADNPGDPLNLILKSFVPHVAVYPSEDTEQLVKEKGFQRGLWELLRPFGERVQGKVTIRDSNGAGRSWEDFGVRFTRFGEGIEQPEPITGGLKPAGTNGQAAAPGSQGDKLGNRIADVEAVVDRHLSYAEQSFMGLVQPSTPTQHGPDAEATSPYYALYLRRLLSGIPLSSHETFAHPVACVIAISSRNTAPIETLRRLYNESAQGERRLPAWVDPDYLRYYVLVHDEENSDITKSMALFEQMKRHLGLHCHLLRIRSSQSAETDDDSMPLPRSDWMTAAEELTDIERSESQEEPEDLTRYIFESDATAIRTFVREMVTQSIVPTMERNVQVWNDQVASRRRGISGRFMSLSKRWTGFGSSSRNSTGSSSSSNFDAMGFYRPETPEAIMRKLADFAFMLRDWKLAMSTYDILRTDFSNDKAWKYHAAANEMAALALLIMPQNMSSKTRLETINQMLEQAFYSYTTRCRAPYGALRCVALGLELLRLRGGLAVDEAVRWGMRLMETNIVGNIGDALLKERMAVCCATKQGVGSQSWGSWRRKSAFWSVLGADAWIAEKKYIQAQRCLNEARKMYSMLPSEEGISRFVFAAEHMALLNQELKEGLALEGDTVGESGEGDADRDEVEVLVDEESEALTRRRSRRISFTGAPGGAVGLETAPLRTMDAHEEEGREGPEDDFG</sequence>
<dbReference type="GO" id="GO:1990072">
    <property type="term" value="C:TRAPPIII protein complex"/>
    <property type="evidence" value="ECO:0007669"/>
    <property type="project" value="TreeGrafter"/>
</dbReference>
<evidence type="ECO:0000313" key="2">
    <source>
        <dbReference type="EMBL" id="KAJ9155116.1"/>
    </source>
</evidence>
<dbReference type="InterPro" id="IPR024420">
    <property type="entry name" value="TRAPP_III_complex_Trs85"/>
</dbReference>
<keyword evidence="3" id="KW-1185">Reference proteome</keyword>
<dbReference type="PANTHER" id="PTHR12975">
    <property type="entry name" value="TRANSPORT PROTEIN TRAPP"/>
    <property type="match status" value="1"/>
</dbReference>
<gene>
    <name evidence="2" type="ORF">NKR23_g2542</name>
</gene>
<organism evidence="2 3">
    <name type="scientific">Pleurostoma richardsiae</name>
    <dbReference type="NCBI Taxonomy" id="41990"/>
    <lineage>
        <taxon>Eukaryota</taxon>
        <taxon>Fungi</taxon>
        <taxon>Dikarya</taxon>
        <taxon>Ascomycota</taxon>
        <taxon>Pezizomycotina</taxon>
        <taxon>Sordariomycetes</taxon>
        <taxon>Sordariomycetidae</taxon>
        <taxon>Calosphaeriales</taxon>
        <taxon>Pleurostomataceae</taxon>
        <taxon>Pleurostoma</taxon>
    </lineage>
</organism>
<feature type="region of interest" description="Disordered" evidence="1">
    <location>
        <begin position="56"/>
        <end position="81"/>
    </location>
</feature>
<feature type="region of interest" description="Disordered" evidence="1">
    <location>
        <begin position="182"/>
        <end position="209"/>
    </location>
</feature>
<feature type="compositionally biased region" description="Basic and acidic residues" evidence="1">
    <location>
        <begin position="761"/>
        <end position="771"/>
    </location>
</feature>
<proteinExistence type="predicted"/>
<protein>
    <submittedName>
        <fullName evidence="2">TRAPP complex protein TRS85</fullName>
    </submittedName>
</protein>
<feature type="region of interest" description="Disordered" evidence="1">
    <location>
        <begin position="744"/>
        <end position="777"/>
    </location>
</feature>
<comment type="caution">
    <text evidence="2">The sequence shown here is derived from an EMBL/GenBank/DDBJ whole genome shotgun (WGS) entry which is preliminary data.</text>
</comment>
<evidence type="ECO:0000256" key="1">
    <source>
        <dbReference type="SAM" id="MobiDB-lite"/>
    </source>
</evidence>
<accession>A0AA38S8R3</accession>
<reference evidence="2" key="1">
    <citation type="submission" date="2022-07" db="EMBL/GenBank/DDBJ databases">
        <title>Fungi with potential for degradation of polypropylene.</title>
        <authorList>
            <person name="Gostincar C."/>
        </authorList>
    </citation>
    <scope>NUCLEOTIDE SEQUENCE</scope>
    <source>
        <strain evidence="2">EXF-13308</strain>
    </source>
</reference>
<feature type="compositionally biased region" description="Polar residues" evidence="1">
    <location>
        <begin position="56"/>
        <end position="70"/>
    </location>
</feature>
<evidence type="ECO:0000313" key="3">
    <source>
        <dbReference type="Proteomes" id="UP001174694"/>
    </source>
</evidence>
<dbReference type="PANTHER" id="PTHR12975:SF6">
    <property type="entry name" value="TRAFFICKING PROTEIN PARTICLE COMPLEX SUBUNIT 8"/>
    <property type="match status" value="1"/>
</dbReference>
<dbReference type="EMBL" id="JANBVO010000004">
    <property type="protein sequence ID" value="KAJ9155116.1"/>
    <property type="molecule type" value="Genomic_DNA"/>
</dbReference>
<dbReference type="Proteomes" id="UP001174694">
    <property type="component" value="Unassembled WGS sequence"/>
</dbReference>
<dbReference type="Pfam" id="PF12739">
    <property type="entry name" value="TRAPPC-Trs85"/>
    <property type="match status" value="1"/>
</dbReference>
<dbReference type="AlphaFoldDB" id="A0AA38S8R3"/>
<name>A0AA38S8R3_9PEZI</name>